<sequence length="157" mass="16950">MPLRSGRGGSGTHQRCVEIIPILDGIAHAGDAPCVSIKSENGKTRVGILRHDIPAEEARFMGGSDRMGVFECRFDTVADDVRHAVFLVIGPHGAKHLMDLLWRGQKTLPCECLNLLGQDDAGQKGIKFVFQQSGAGTLQQKFGDFPRGAKGLLHSGF</sequence>
<reference evidence="1 2" key="1">
    <citation type="journal article" date="2007" name="J. Bacteriol.">
        <title>The complete genome sequence of Roseobacter denitrificans reveals a mixotrophic rather than photosynthetic metabolism.</title>
        <authorList>
            <person name="Swingley W.D."/>
            <person name="Sadekar S."/>
            <person name="Mastrian S.D."/>
            <person name="Matthies H.J."/>
            <person name="Hao J."/>
            <person name="Ramos H."/>
            <person name="Acharya C.R."/>
            <person name="Conrad A.L."/>
            <person name="Taylor H.L."/>
            <person name="Dejesa L.C."/>
            <person name="Shah M.K."/>
            <person name="O'huallachain M.E."/>
            <person name="Lince M.T."/>
            <person name="Blankenship R.E."/>
            <person name="Beatty J.T."/>
            <person name="Touchman J.W."/>
        </authorList>
    </citation>
    <scope>NUCLEOTIDE SEQUENCE [LARGE SCALE GENOMIC DNA]</scope>
    <source>
        <strain evidence="2">ATCC 33942 / OCh 114</strain>
    </source>
</reference>
<gene>
    <name evidence="1" type="ordered locus">RD1_1410</name>
</gene>
<accession>Q16AE3</accession>
<organism evidence="1 2">
    <name type="scientific">Roseobacter denitrificans (strain ATCC 33942 / OCh 114)</name>
    <name type="common">Erythrobacter sp. (strain OCh 114)</name>
    <name type="synonym">Roseobacter denitrificans</name>
    <dbReference type="NCBI Taxonomy" id="375451"/>
    <lineage>
        <taxon>Bacteria</taxon>
        <taxon>Pseudomonadati</taxon>
        <taxon>Pseudomonadota</taxon>
        <taxon>Alphaproteobacteria</taxon>
        <taxon>Rhodobacterales</taxon>
        <taxon>Roseobacteraceae</taxon>
        <taxon>Roseobacter</taxon>
    </lineage>
</organism>
<keyword evidence="2" id="KW-1185">Reference proteome</keyword>
<dbReference type="eggNOG" id="ENOG5031A7C">
    <property type="taxonomic scope" value="Bacteria"/>
</dbReference>
<evidence type="ECO:0000313" key="2">
    <source>
        <dbReference type="Proteomes" id="UP000007029"/>
    </source>
</evidence>
<dbReference type="EMBL" id="CP000362">
    <property type="protein sequence ID" value="ABG31050.1"/>
    <property type="molecule type" value="Genomic_DNA"/>
</dbReference>
<proteinExistence type="predicted"/>
<dbReference type="KEGG" id="rde:RD1_1410"/>
<protein>
    <submittedName>
        <fullName evidence="1">Uncharacterized protein</fullName>
    </submittedName>
</protein>
<dbReference type="Proteomes" id="UP000007029">
    <property type="component" value="Chromosome"/>
</dbReference>
<evidence type="ECO:0000313" key="1">
    <source>
        <dbReference type="EMBL" id="ABG31050.1"/>
    </source>
</evidence>
<dbReference type="AlphaFoldDB" id="Q16AE3"/>
<name>Q16AE3_ROSDO</name>
<dbReference type="HOGENOM" id="CLU_1676522_0_0_5"/>